<comment type="caution">
    <text evidence="8">The sequence shown here is derived from an EMBL/GenBank/DDBJ whole genome shotgun (WGS) entry which is preliminary data.</text>
</comment>
<evidence type="ECO:0000313" key="9">
    <source>
        <dbReference type="Proteomes" id="UP000289340"/>
    </source>
</evidence>
<evidence type="ECO:0000313" key="8">
    <source>
        <dbReference type="EMBL" id="RZB42437.1"/>
    </source>
</evidence>
<keyword evidence="9" id="KW-1185">Reference proteome</keyword>
<dbReference type="Gene3D" id="2.130.10.10">
    <property type="entry name" value="YVTN repeat-like/Quinoprotein amine dehydrogenase"/>
    <property type="match status" value="1"/>
</dbReference>
<keyword evidence="4" id="KW-0378">Hydrolase</keyword>
<dbReference type="GO" id="GO:0005886">
    <property type="term" value="C:plasma membrane"/>
    <property type="evidence" value="ECO:0007669"/>
    <property type="project" value="TreeGrafter"/>
</dbReference>
<dbReference type="SUPFAM" id="SSF50978">
    <property type="entry name" value="WD40 repeat-like"/>
    <property type="match status" value="1"/>
</dbReference>
<accession>A0A445F0X9</accession>
<dbReference type="PROSITE" id="PS50035">
    <property type="entry name" value="PLD"/>
    <property type="match status" value="1"/>
</dbReference>
<dbReference type="InterPro" id="IPR036322">
    <property type="entry name" value="WD40_repeat_dom_sf"/>
</dbReference>
<dbReference type="SMART" id="SM00155">
    <property type="entry name" value="PLDc"/>
    <property type="match status" value="1"/>
</dbReference>
<gene>
    <name evidence="8" type="ORF">D0Y65_053146</name>
</gene>
<evidence type="ECO:0000256" key="1">
    <source>
        <dbReference type="ARBA" id="ARBA00000798"/>
    </source>
</evidence>
<evidence type="ECO:0000256" key="3">
    <source>
        <dbReference type="ARBA" id="ARBA00022737"/>
    </source>
</evidence>
<dbReference type="EC" id="3.1.4.4" evidence="2"/>
<dbReference type="Pfam" id="PF00614">
    <property type="entry name" value="PLDc"/>
    <property type="match status" value="1"/>
</dbReference>
<evidence type="ECO:0000256" key="6">
    <source>
        <dbReference type="ARBA" id="ARBA00023098"/>
    </source>
</evidence>
<dbReference type="AlphaFoldDB" id="A0A445F0X9"/>
<dbReference type="GO" id="GO:0004630">
    <property type="term" value="F:phospholipase D activity"/>
    <property type="evidence" value="ECO:0007669"/>
    <property type="project" value="UniProtKB-EC"/>
</dbReference>
<evidence type="ECO:0000256" key="5">
    <source>
        <dbReference type="ARBA" id="ARBA00022963"/>
    </source>
</evidence>
<dbReference type="InterPro" id="IPR015679">
    <property type="entry name" value="PLipase_D_fam"/>
</dbReference>
<evidence type="ECO:0000256" key="2">
    <source>
        <dbReference type="ARBA" id="ARBA00012027"/>
    </source>
</evidence>
<dbReference type="InterPro" id="IPR001736">
    <property type="entry name" value="PLipase_D/transphosphatidylase"/>
</dbReference>
<dbReference type="Gene3D" id="3.30.870.10">
    <property type="entry name" value="Endonuclease Chain A"/>
    <property type="match status" value="2"/>
</dbReference>
<dbReference type="Proteomes" id="UP000289340">
    <property type="component" value="Chromosome 20"/>
</dbReference>
<keyword evidence="5" id="KW-0442">Lipid degradation</keyword>
<reference evidence="8 9" key="1">
    <citation type="submission" date="2018-09" db="EMBL/GenBank/DDBJ databases">
        <title>A high-quality reference genome of wild soybean provides a powerful tool to mine soybean genomes.</title>
        <authorList>
            <person name="Xie M."/>
            <person name="Chung C.Y.L."/>
            <person name="Li M.-W."/>
            <person name="Wong F.-L."/>
            <person name="Chan T.-F."/>
            <person name="Lam H.-M."/>
        </authorList>
    </citation>
    <scope>NUCLEOTIDE SEQUENCE [LARGE SCALE GENOMIC DNA]</scope>
    <source>
        <strain evidence="9">cv. W05</strain>
        <tissue evidence="8">Hypocotyl of etiolated seedlings</tissue>
    </source>
</reference>
<protein>
    <recommendedName>
        <fullName evidence="2">phospholipase D</fullName>
        <ecNumber evidence="2">3.1.4.4</ecNumber>
    </recommendedName>
</protein>
<evidence type="ECO:0000259" key="7">
    <source>
        <dbReference type="PROSITE" id="PS50035"/>
    </source>
</evidence>
<dbReference type="PANTHER" id="PTHR18896">
    <property type="entry name" value="PHOSPHOLIPASE D"/>
    <property type="match status" value="1"/>
</dbReference>
<dbReference type="PANTHER" id="PTHR18896:SF124">
    <property type="entry name" value="PHOSPHOLIPASE D"/>
    <property type="match status" value="1"/>
</dbReference>
<dbReference type="GO" id="GO:0009395">
    <property type="term" value="P:phospholipid catabolic process"/>
    <property type="evidence" value="ECO:0007669"/>
    <property type="project" value="TreeGrafter"/>
</dbReference>
<feature type="domain" description="PLD phosphodiesterase" evidence="7">
    <location>
        <begin position="156"/>
        <end position="183"/>
    </location>
</feature>
<dbReference type="InterPro" id="IPR015943">
    <property type="entry name" value="WD40/YVTN_repeat-like_dom_sf"/>
</dbReference>
<comment type="catalytic activity">
    <reaction evidence="1">
        <text>a 1,2-diacyl-sn-glycero-3-phosphocholine + H2O = a 1,2-diacyl-sn-glycero-3-phosphate + choline + H(+)</text>
        <dbReference type="Rhea" id="RHEA:14445"/>
        <dbReference type="ChEBI" id="CHEBI:15354"/>
        <dbReference type="ChEBI" id="CHEBI:15377"/>
        <dbReference type="ChEBI" id="CHEBI:15378"/>
        <dbReference type="ChEBI" id="CHEBI:57643"/>
        <dbReference type="ChEBI" id="CHEBI:58608"/>
        <dbReference type="EC" id="3.1.4.4"/>
    </reaction>
</comment>
<sequence>MNVWEFTSDESSGLDSNIHGSYLGMIEKIFRSIDSNSVKGFPKEPKDASSMNLVCGKNVLIDMSIHTAYVKAIRAAQHYIYIENQYFIGSSYNWSQHKDLGANNLIPMEIALKIAAKIRANERLAVYIVIPMWRQRVFQLVLPLKEFYFGRTNRRFMVYVRSKGMIVDDEYVILGSANINQRSMEGTRDIEIAMGAYQPHHTWQEGSIILVGRDDKASAQVMPKYPVEVDRKGKIPHLLELGINAVELLSVFEFDELDFQRRPNPRDHMNKAKDNDSDHNVDCWESLSAPLTLLVVQILFRKLNKRHNRKKYHPVADTIFNQMLNFNRLHHYMTDLAAKHKAYRLLNPFRYEVYTTEPTNVEYILKTNFENYGKVGAGFGSKRKYMFRKVTIQLKLVEGDSAGTGPFLSQCIELFSSADNPICINELNITSLGIMEIPICLGGSISSTGSTLYVLIMEFLYRTGGDGPLVAFGASDGVIRVLSMMTWKLVRRYTGGHKGSISCLMSFMAASGEALLVSGASDGLLIIWSADHGQDSRELVPKLSLKHLMHLSRHMMEGLWQLSCQR</sequence>
<proteinExistence type="predicted"/>
<dbReference type="SUPFAM" id="SSF56024">
    <property type="entry name" value="Phospholipase D/nuclease"/>
    <property type="match status" value="1"/>
</dbReference>
<keyword evidence="3" id="KW-0677">Repeat</keyword>
<organism evidence="8 9">
    <name type="scientific">Glycine soja</name>
    <name type="common">Wild soybean</name>
    <dbReference type="NCBI Taxonomy" id="3848"/>
    <lineage>
        <taxon>Eukaryota</taxon>
        <taxon>Viridiplantae</taxon>
        <taxon>Streptophyta</taxon>
        <taxon>Embryophyta</taxon>
        <taxon>Tracheophyta</taxon>
        <taxon>Spermatophyta</taxon>
        <taxon>Magnoliopsida</taxon>
        <taxon>eudicotyledons</taxon>
        <taxon>Gunneridae</taxon>
        <taxon>Pentapetalae</taxon>
        <taxon>rosids</taxon>
        <taxon>fabids</taxon>
        <taxon>Fabales</taxon>
        <taxon>Fabaceae</taxon>
        <taxon>Papilionoideae</taxon>
        <taxon>50 kb inversion clade</taxon>
        <taxon>NPAAA clade</taxon>
        <taxon>indigoferoid/millettioid clade</taxon>
        <taxon>Phaseoleae</taxon>
        <taxon>Glycine</taxon>
        <taxon>Glycine subgen. Soja</taxon>
    </lineage>
</organism>
<keyword evidence="6" id="KW-0443">Lipid metabolism</keyword>
<evidence type="ECO:0000256" key="4">
    <source>
        <dbReference type="ARBA" id="ARBA00022801"/>
    </source>
</evidence>
<dbReference type="EMBL" id="QZWG01000020">
    <property type="protein sequence ID" value="RZB42437.1"/>
    <property type="molecule type" value="Genomic_DNA"/>
</dbReference>
<name>A0A445F0X9_GLYSO</name>